<keyword evidence="2" id="KW-0326">Glycosidase</keyword>
<dbReference type="Proteomes" id="UP000182811">
    <property type="component" value="Unassembled WGS sequence"/>
</dbReference>
<evidence type="ECO:0000259" key="1">
    <source>
        <dbReference type="PROSITE" id="PS51910"/>
    </source>
</evidence>
<dbReference type="AlphaFoldDB" id="A0A1J5P2Z1"/>
<dbReference type="GO" id="GO:0016798">
    <property type="term" value="F:hydrolase activity, acting on glycosyl bonds"/>
    <property type="evidence" value="ECO:0007669"/>
    <property type="project" value="UniProtKB-KW"/>
</dbReference>
<gene>
    <name evidence="2" type="primary">ydhD_1</name>
    <name evidence="2" type="ORF">MOTE_11310</name>
</gene>
<dbReference type="PROSITE" id="PS51910">
    <property type="entry name" value="GH18_2"/>
    <property type="match status" value="1"/>
</dbReference>
<sequence>MVDELALGWYSLDKEGNLLTRSRTGWQRPDGWERVLEAAREYNLKTGMVVHVTDGDGTISSLLASEAAKTRAVNAITAEAGLYQGVNLDFEGLGYRDEGEELRAVRDNFTRFVELLAERVKAVGLPLTLTLHAPNSAYKGYDYKALGEIADRIIIMAYEYGSTPEPVSLVREAVEMAWVSVPPEKLVLGISVPAETAASILTKVGIAKRYGLDGIAIWRLGLVPGEMWDALRASVTPGK</sequence>
<keyword evidence="2" id="KW-0378">Hydrolase</keyword>
<dbReference type="Gene3D" id="3.20.20.80">
    <property type="entry name" value="Glycosidases"/>
    <property type="match status" value="1"/>
</dbReference>
<dbReference type="InterPro" id="IPR001223">
    <property type="entry name" value="Glyco_hydro18_cat"/>
</dbReference>
<dbReference type="GO" id="GO:0008061">
    <property type="term" value="F:chitin binding"/>
    <property type="evidence" value="ECO:0007669"/>
    <property type="project" value="InterPro"/>
</dbReference>
<dbReference type="EMBL" id="MDDC01000007">
    <property type="protein sequence ID" value="OIQ59875.1"/>
    <property type="molecule type" value="Genomic_DNA"/>
</dbReference>
<dbReference type="GO" id="GO:0005975">
    <property type="term" value="P:carbohydrate metabolic process"/>
    <property type="evidence" value="ECO:0007669"/>
    <property type="project" value="InterPro"/>
</dbReference>
<dbReference type="PANTHER" id="PTHR46066">
    <property type="entry name" value="CHITINASE DOMAIN-CONTAINING PROTEIN 1 FAMILY MEMBER"/>
    <property type="match status" value="1"/>
</dbReference>
<organism evidence="2 3">
    <name type="scientific">Neomoorella thermoacetica</name>
    <name type="common">Clostridium thermoaceticum</name>
    <dbReference type="NCBI Taxonomy" id="1525"/>
    <lineage>
        <taxon>Bacteria</taxon>
        <taxon>Bacillati</taxon>
        <taxon>Bacillota</taxon>
        <taxon>Clostridia</taxon>
        <taxon>Neomoorellales</taxon>
        <taxon>Neomoorellaceae</taxon>
        <taxon>Neomoorella</taxon>
    </lineage>
</organism>
<comment type="caution">
    <text evidence="2">The sequence shown here is derived from an EMBL/GenBank/DDBJ whole genome shotgun (WGS) entry which is preliminary data.</text>
</comment>
<evidence type="ECO:0000313" key="2">
    <source>
        <dbReference type="EMBL" id="OIQ59875.1"/>
    </source>
</evidence>
<dbReference type="SMART" id="SM00636">
    <property type="entry name" value="Glyco_18"/>
    <property type="match status" value="1"/>
</dbReference>
<dbReference type="Pfam" id="PF00704">
    <property type="entry name" value="Glyco_hydro_18"/>
    <property type="match status" value="1"/>
</dbReference>
<proteinExistence type="predicted"/>
<dbReference type="InterPro" id="IPR017853">
    <property type="entry name" value="GH"/>
</dbReference>
<protein>
    <submittedName>
        <fullName evidence="2">Putative sporulation-specific glycosylase YdhD</fullName>
        <ecNumber evidence="2">3.2.-.-</ecNumber>
    </submittedName>
</protein>
<dbReference type="SUPFAM" id="SSF51445">
    <property type="entry name" value="(Trans)glycosidases"/>
    <property type="match status" value="1"/>
</dbReference>
<feature type="domain" description="GH18" evidence="1">
    <location>
        <begin position="1"/>
        <end position="238"/>
    </location>
</feature>
<name>A0A1J5P2Z1_NEOTH</name>
<accession>A0A1J5P2Z1</accession>
<evidence type="ECO:0000313" key="3">
    <source>
        <dbReference type="Proteomes" id="UP000182811"/>
    </source>
</evidence>
<dbReference type="EC" id="3.2.-.-" evidence="2"/>
<reference evidence="2 3" key="1">
    <citation type="submission" date="2016-08" db="EMBL/GenBank/DDBJ databases">
        <title>Genome-based comparison of Moorella thermoacetic strains.</title>
        <authorList>
            <person name="Poehlein A."/>
            <person name="Bengelsdorf F.R."/>
            <person name="Esser C."/>
            <person name="Duerre P."/>
            <person name="Daniel R."/>
        </authorList>
    </citation>
    <scope>NUCLEOTIDE SEQUENCE [LARGE SCALE GENOMIC DNA]</scope>
    <source>
        <strain evidence="2 3">DSM 21394</strain>
    </source>
</reference>
<dbReference type="PANTHER" id="PTHR46066:SF2">
    <property type="entry name" value="CHITINASE DOMAIN-CONTAINING PROTEIN 1"/>
    <property type="match status" value="1"/>
</dbReference>
<dbReference type="InterPro" id="IPR011583">
    <property type="entry name" value="Chitinase_II/V-like_cat"/>
</dbReference>